<protein>
    <recommendedName>
        <fullName evidence="1">gamma-glutamylcyclotransferase</fullName>
        <ecNumber evidence="1">4.3.2.9</ecNumber>
    </recommendedName>
</protein>
<keyword evidence="2" id="KW-0456">Lyase</keyword>
<evidence type="ECO:0000256" key="1">
    <source>
        <dbReference type="ARBA" id="ARBA00012346"/>
    </source>
</evidence>
<dbReference type="InterPro" id="IPR036568">
    <property type="entry name" value="GGCT-like_sf"/>
</dbReference>
<dbReference type="InterPro" id="IPR017939">
    <property type="entry name" value="G-Glutamylcylcotransferase"/>
</dbReference>
<dbReference type="PANTHER" id="PTHR12935:SF0">
    <property type="entry name" value="GAMMA-GLUTAMYLCYCLOTRANSFERASE"/>
    <property type="match status" value="1"/>
</dbReference>
<keyword evidence="5" id="KW-1185">Reference proteome</keyword>
<dbReference type="RefSeq" id="XP_022094562.1">
    <property type="nucleotide sequence ID" value="XM_022238870.1"/>
</dbReference>
<evidence type="ECO:0000256" key="3">
    <source>
        <dbReference type="PIRSR" id="PIRSR617939-1"/>
    </source>
</evidence>
<dbReference type="Proteomes" id="UP000694845">
    <property type="component" value="Unplaced"/>
</dbReference>
<dbReference type="OrthoDB" id="2924818at2759"/>
<feature type="binding site" evidence="4">
    <location>
        <begin position="5"/>
        <end position="10"/>
    </location>
    <ligand>
        <name>substrate</name>
    </ligand>
</feature>
<evidence type="ECO:0000313" key="6">
    <source>
        <dbReference type="RefSeq" id="XP_022094562.1"/>
    </source>
</evidence>
<dbReference type="AlphaFoldDB" id="A0A8B7YPG6"/>
<dbReference type="KEGG" id="aplc:110981356"/>
<dbReference type="InterPro" id="IPR013024">
    <property type="entry name" value="GGCT-like"/>
</dbReference>
<dbReference type="SUPFAM" id="SSF110857">
    <property type="entry name" value="Gamma-glutamyl cyclotransferase-like"/>
    <property type="match status" value="1"/>
</dbReference>
<sequence length="174" mass="19992">MSFLYFAYGSNLLRERIHISNPSAVFVAAAKLNNYRLGFCIKPEWKENLTRWRGGAGTIVKSEGDSVWGVVWKLDSTDLESLDKQEGVHEGVYRRLEHLQVTAATSQSILECISYQFKDPFFVKPSPYYLKVIKMGALQNNLPEEYRRYLDSIEDNGYSGPLPVFDEIMRNVKL</sequence>
<gene>
    <name evidence="6" type="primary">LOC110981356</name>
</gene>
<proteinExistence type="predicted"/>
<feature type="active site" description="Proton acceptor" evidence="3">
    <location>
        <position position="86"/>
    </location>
</feature>
<evidence type="ECO:0000313" key="5">
    <source>
        <dbReference type="Proteomes" id="UP000694845"/>
    </source>
</evidence>
<accession>A0A8B7YPG6</accession>
<evidence type="ECO:0000256" key="4">
    <source>
        <dbReference type="PIRSR" id="PIRSR617939-2"/>
    </source>
</evidence>
<dbReference type="PANTHER" id="PTHR12935">
    <property type="entry name" value="GAMMA-GLUTAMYLCYCLOTRANSFERASE"/>
    <property type="match status" value="1"/>
</dbReference>
<evidence type="ECO:0000256" key="2">
    <source>
        <dbReference type="ARBA" id="ARBA00023239"/>
    </source>
</evidence>
<dbReference type="Gene3D" id="3.10.490.10">
    <property type="entry name" value="Gamma-glutamyl cyclotransferase-like"/>
    <property type="match status" value="1"/>
</dbReference>
<dbReference type="OMA" id="APHDYVM"/>
<dbReference type="Pfam" id="PF13772">
    <property type="entry name" value="AIG2_2"/>
    <property type="match status" value="1"/>
</dbReference>
<dbReference type="CDD" id="cd06661">
    <property type="entry name" value="GGCT_like"/>
    <property type="match status" value="1"/>
</dbReference>
<reference evidence="6" key="1">
    <citation type="submission" date="2025-08" db="UniProtKB">
        <authorList>
            <consortium name="RefSeq"/>
        </authorList>
    </citation>
    <scope>IDENTIFICATION</scope>
</reference>
<dbReference type="EC" id="4.3.2.9" evidence="1"/>
<dbReference type="GeneID" id="110981356"/>
<name>A0A8B7YPG6_ACAPL</name>
<feature type="binding site" evidence="4">
    <location>
        <position position="129"/>
    </location>
    <ligand>
        <name>substrate</name>
    </ligand>
</feature>
<dbReference type="GO" id="GO:0003839">
    <property type="term" value="F:gamma-glutamylcyclotransferase activity"/>
    <property type="evidence" value="ECO:0007669"/>
    <property type="project" value="UniProtKB-EC"/>
</dbReference>
<organism evidence="5 6">
    <name type="scientific">Acanthaster planci</name>
    <name type="common">Crown-of-thorns starfish</name>
    <dbReference type="NCBI Taxonomy" id="133434"/>
    <lineage>
        <taxon>Eukaryota</taxon>
        <taxon>Metazoa</taxon>
        <taxon>Echinodermata</taxon>
        <taxon>Eleutherozoa</taxon>
        <taxon>Asterozoa</taxon>
        <taxon>Asteroidea</taxon>
        <taxon>Valvatacea</taxon>
        <taxon>Valvatida</taxon>
        <taxon>Acanthasteridae</taxon>
        <taxon>Acanthaster</taxon>
    </lineage>
</organism>